<organism evidence="8 9">
    <name type="scientific">Apilactobacillus kunkeei</name>
    <dbReference type="NCBI Taxonomy" id="148814"/>
    <lineage>
        <taxon>Bacteria</taxon>
        <taxon>Bacillati</taxon>
        <taxon>Bacillota</taxon>
        <taxon>Bacilli</taxon>
        <taxon>Lactobacillales</taxon>
        <taxon>Lactobacillaceae</taxon>
        <taxon>Apilactobacillus</taxon>
    </lineage>
</organism>
<feature type="transmembrane region" description="Helical" evidence="6">
    <location>
        <begin position="47"/>
        <end position="65"/>
    </location>
</feature>
<protein>
    <submittedName>
        <fullName evidence="8">Transporter, major facilitator family protein</fullName>
    </submittedName>
</protein>
<feature type="transmembrane region" description="Helical" evidence="6">
    <location>
        <begin position="77"/>
        <end position="101"/>
    </location>
</feature>
<keyword evidence="9" id="KW-1185">Reference proteome</keyword>
<dbReference type="InterPro" id="IPR011701">
    <property type="entry name" value="MFS"/>
</dbReference>
<evidence type="ECO:0000256" key="5">
    <source>
        <dbReference type="ARBA" id="ARBA00023136"/>
    </source>
</evidence>
<dbReference type="GO" id="GO:0022857">
    <property type="term" value="F:transmembrane transporter activity"/>
    <property type="evidence" value="ECO:0007669"/>
    <property type="project" value="InterPro"/>
</dbReference>
<comment type="caution">
    <text evidence="8">The sequence shown here is derived from an EMBL/GenBank/DDBJ whole genome shotgun (WGS) entry which is preliminary data.</text>
</comment>
<feature type="transmembrane region" description="Helical" evidence="6">
    <location>
        <begin position="391"/>
        <end position="414"/>
    </location>
</feature>
<feature type="transmembrane region" description="Helical" evidence="6">
    <location>
        <begin position="163"/>
        <end position="182"/>
    </location>
</feature>
<accession>A0A0M9DA58</accession>
<dbReference type="PROSITE" id="PS50850">
    <property type="entry name" value="MFS"/>
    <property type="match status" value="1"/>
</dbReference>
<dbReference type="Pfam" id="PF07690">
    <property type="entry name" value="MFS_1"/>
    <property type="match status" value="1"/>
</dbReference>
<feature type="transmembrane region" description="Helical" evidence="6">
    <location>
        <begin position="221"/>
        <end position="244"/>
    </location>
</feature>
<proteinExistence type="predicted"/>
<feature type="transmembrane region" description="Helical" evidence="6">
    <location>
        <begin position="194"/>
        <end position="215"/>
    </location>
</feature>
<dbReference type="InterPro" id="IPR020846">
    <property type="entry name" value="MFS_dom"/>
</dbReference>
<dbReference type="SUPFAM" id="SSF103473">
    <property type="entry name" value="MFS general substrate transporter"/>
    <property type="match status" value="2"/>
</dbReference>
<dbReference type="PANTHER" id="PTHR42718">
    <property type="entry name" value="MAJOR FACILITATOR SUPERFAMILY MULTIDRUG TRANSPORTER MFSC"/>
    <property type="match status" value="1"/>
</dbReference>
<feature type="transmembrane region" description="Helical" evidence="6">
    <location>
        <begin position="138"/>
        <end position="157"/>
    </location>
</feature>
<feature type="transmembrane region" description="Helical" evidence="6">
    <location>
        <begin position="107"/>
        <end position="126"/>
    </location>
</feature>
<dbReference type="PRINTS" id="PR01036">
    <property type="entry name" value="TCRTETB"/>
</dbReference>
<gene>
    <name evidence="8" type="ORF">RZ71_01780</name>
</gene>
<feature type="transmembrane region" description="Helical" evidence="6">
    <location>
        <begin position="265"/>
        <end position="288"/>
    </location>
</feature>
<evidence type="ECO:0000313" key="9">
    <source>
        <dbReference type="Proteomes" id="UP000037778"/>
    </source>
</evidence>
<keyword evidence="5 6" id="KW-0472">Membrane</keyword>
<evidence type="ECO:0000256" key="6">
    <source>
        <dbReference type="SAM" id="Phobius"/>
    </source>
</evidence>
<dbReference type="Gene3D" id="1.20.1250.20">
    <property type="entry name" value="MFS general substrate transporter like domains"/>
    <property type="match status" value="1"/>
</dbReference>
<feature type="transmembrane region" description="Helical" evidence="6">
    <location>
        <begin position="300"/>
        <end position="320"/>
    </location>
</feature>
<dbReference type="PATRIC" id="fig|148814.8.peg.1103"/>
<reference evidence="8 9" key="1">
    <citation type="journal article" date="2015" name="Genome Biol. Evol.">
        <title>Functionally Structured Genomes in Lactobacillus kunkeei Colonizing the Honey Crop and Food Products of Honeybees and Stingless Bees.</title>
        <authorList>
            <person name="Tamarit D."/>
            <person name="Ellegaard K.M."/>
            <person name="Wikander J."/>
            <person name="Olofsson T."/>
            <person name="Vasquez A."/>
            <person name="Andersson S.G."/>
        </authorList>
    </citation>
    <scope>NUCLEOTIDE SEQUENCE [LARGE SCALE GENOMIC DNA]</scope>
    <source>
        <strain evidence="8 9">LAko</strain>
    </source>
</reference>
<dbReference type="PANTHER" id="PTHR42718:SF9">
    <property type="entry name" value="MAJOR FACILITATOR SUPERFAMILY MULTIDRUG TRANSPORTER MFSC"/>
    <property type="match status" value="1"/>
</dbReference>
<dbReference type="InterPro" id="IPR036259">
    <property type="entry name" value="MFS_trans_sf"/>
</dbReference>
<dbReference type="Proteomes" id="UP000037778">
    <property type="component" value="Unassembled WGS sequence"/>
</dbReference>
<dbReference type="Gene3D" id="1.20.1720.10">
    <property type="entry name" value="Multidrug resistance protein D"/>
    <property type="match status" value="1"/>
</dbReference>
<feature type="transmembrane region" description="Helical" evidence="6">
    <location>
        <begin position="353"/>
        <end position="370"/>
    </location>
</feature>
<dbReference type="RefSeq" id="WP_080998132.1">
    <property type="nucleotide sequence ID" value="NZ_JXCY01000007.1"/>
</dbReference>
<dbReference type="CDD" id="cd17321">
    <property type="entry name" value="MFS_MMR_MDR_like"/>
    <property type="match status" value="1"/>
</dbReference>
<dbReference type="GO" id="GO:0005886">
    <property type="term" value="C:plasma membrane"/>
    <property type="evidence" value="ECO:0007669"/>
    <property type="project" value="UniProtKB-SubCell"/>
</dbReference>
<feature type="transmembrane region" description="Helical" evidence="6">
    <location>
        <begin position="434"/>
        <end position="460"/>
    </location>
</feature>
<feature type="domain" description="Major facilitator superfamily (MFS) profile" evidence="7">
    <location>
        <begin position="8"/>
        <end position="464"/>
    </location>
</feature>
<sequence>MNRKQFFIILSVALVSFLGTVDMSIVNTALPQISKDLHIPMNQAEWISSAYLILICMSLILFGKLGDQISKAKIFQLGTLIFTISSLICGLSENLIVLLIARCLQGLGASMTMATNLGIITESVPFNLRGRALGINTTIGQLGYIAGPAVAGIILSIANWNWIFLFNVPIGIFAYVFGEFVYQKKSTKERQAIHIDWPGFIILAVLIGLFFIGIFTGQQIGFANTSVILAFIASLVLLIAFITVERRVDDPILALSLFKNPGFSISIIALMFMYIIIYFNNVLLPFYIQDTLKFSPSHTGLLMSVLPVVNVFTAYLGGVLCDKYGAVIMSLRASLVFVAAEVIFAIMQPNWTLMVMLLGFVVFSTANGLFQNNPMVMENAAKDQQGIAGSILALSRNIGFTLGLSISTSILYGAMSFKNGKKITTYPFGNDSLFVYGMHFTYWVAAVIMLIVTVMLIWLLKHNQNKYA</sequence>
<dbReference type="AlphaFoldDB" id="A0A0M9DA58"/>
<comment type="subcellular location">
    <subcellularLocation>
        <location evidence="1">Cell membrane</location>
        <topology evidence="1">Multi-pass membrane protein</topology>
    </subcellularLocation>
</comment>
<keyword evidence="2" id="KW-0813">Transport</keyword>
<name>A0A0M9DA58_9LACO</name>
<keyword evidence="3 6" id="KW-0812">Transmembrane</keyword>
<evidence type="ECO:0000259" key="7">
    <source>
        <dbReference type="PROSITE" id="PS50850"/>
    </source>
</evidence>
<keyword evidence="4 6" id="KW-1133">Transmembrane helix</keyword>
<evidence type="ECO:0000256" key="4">
    <source>
        <dbReference type="ARBA" id="ARBA00022989"/>
    </source>
</evidence>
<dbReference type="EMBL" id="JXCY01000007">
    <property type="protein sequence ID" value="KOY75758.1"/>
    <property type="molecule type" value="Genomic_DNA"/>
</dbReference>
<evidence type="ECO:0000256" key="2">
    <source>
        <dbReference type="ARBA" id="ARBA00022448"/>
    </source>
</evidence>
<feature type="transmembrane region" description="Helical" evidence="6">
    <location>
        <begin position="327"/>
        <end position="347"/>
    </location>
</feature>
<evidence type="ECO:0000256" key="3">
    <source>
        <dbReference type="ARBA" id="ARBA00022692"/>
    </source>
</evidence>
<evidence type="ECO:0000313" key="8">
    <source>
        <dbReference type="EMBL" id="KOY75758.1"/>
    </source>
</evidence>
<evidence type="ECO:0000256" key="1">
    <source>
        <dbReference type="ARBA" id="ARBA00004651"/>
    </source>
</evidence>